<evidence type="ECO:0000313" key="8">
    <source>
        <dbReference type="EMBL" id="MDA0564444.1"/>
    </source>
</evidence>
<dbReference type="PROSITE" id="PS51387">
    <property type="entry name" value="FAD_PCMH"/>
    <property type="match status" value="1"/>
</dbReference>
<proteinExistence type="inferred from homology"/>
<dbReference type="InterPro" id="IPR016166">
    <property type="entry name" value="FAD-bd_PCMH"/>
</dbReference>
<dbReference type="Proteomes" id="UP001140076">
    <property type="component" value="Unassembled WGS sequence"/>
</dbReference>
<dbReference type="Gene3D" id="3.40.462.20">
    <property type="match status" value="1"/>
</dbReference>
<feature type="region of interest" description="Disordered" evidence="6">
    <location>
        <begin position="291"/>
        <end position="310"/>
    </location>
</feature>
<comment type="similarity">
    <text evidence="2">Belongs to the oxygen-dependent FAD-linked oxidoreductase family.</text>
</comment>
<dbReference type="GO" id="GO:0016491">
    <property type="term" value="F:oxidoreductase activity"/>
    <property type="evidence" value="ECO:0007669"/>
    <property type="project" value="UniProtKB-KW"/>
</dbReference>
<evidence type="ECO:0000256" key="5">
    <source>
        <dbReference type="ARBA" id="ARBA00023002"/>
    </source>
</evidence>
<keyword evidence="5" id="KW-0560">Oxidoreductase</keyword>
<keyword evidence="4" id="KW-0274">FAD</keyword>
<sequence length="437" mass="45147">MNAAVENLRTQVRGRVLLPGDNGFAEARAPWNRAVEQPVAAVVEVADADDAAAAVRHARAAGLTVTAQPNGHGASGNTAGVVLLRTAALDELAVDPAARTARVGAGVSWGRVQAEAGPHGLTGMAGSAPGVSVVGYTLGGGLSWFGRSHGWAADSVTAFEVVDAEGERGRVTAASDPDLFWALRGGGGDFALVTAVEFDLHPAPELYGGRVLFPGALAARAFEAYRAVTAGAPESLTTWFTRLHPPGGDPLVAVDVALLGGEAEAKELLRPLEEVGTAIADTRRLLSPAELGSITSDPTDPSPGFSRARTLTGLDGPAAAVLAEEDTAPLLLAQVRHVGGALARPSDSAAGALAEPYLVYAFGLPLSPELAAGLRERCARLWESLGERVSPRRPYSLLAPGESAADAFTPEAVARLREVKRARDPRGVFRANFPVLD</sequence>
<evidence type="ECO:0000313" key="9">
    <source>
        <dbReference type="Proteomes" id="UP001140076"/>
    </source>
</evidence>
<evidence type="ECO:0000256" key="6">
    <source>
        <dbReference type="SAM" id="MobiDB-lite"/>
    </source>
</evidence>
<evidence type="ECO:0000256" key="4">
    <source>
        <dbReference type="ARBA" id="ARBA00022827"/>
    </source>
</evidence>
<dbReference type="EMBL" id="JAJAQC010000011">
    <property type="protein sequence ID" value="MDA0564444.1"/>
    <property type="molecule type" value="Genomic_DNA"/>
</dbReference>
<dbReference type="RefSeq" id="WP_270071732.1">
    <property type="nucleotide sequence ID" value="NZ_JAJAQC010000011.1"/>
</dbReference>
<comment type="caution">
    <text evidence="8">The sequence shown here is derived from an EMBL/GenBank/DDBJ whole genome shotgun (WGS) entry which is preliminary data.</text>
</comment>
<protein>
    <submittedName>
        <fullName evidence="8">FAD-binding oxidoreductase</fullName>
    </submittedName>
</protein>
<dbReference type="PANTHER" id="PTHR42973">
    <property type="entry name" value="BINDING OXIDOREDUCTASE, PUTATIVE (AFU_ORTHOLOGUE AFUA_1G17690)-RELATED"/>
    <property type="match status" value="1"/>
</dbReference>
<evidence type="ECO:0000256" key="2">
    <source>
        <dbReference type="ARBA" id="ARBA00005466"/>
    </source>
</evidence>
<dbReference type="InterPro" id="IPR016167">
    <property type="entry name" value="FAD-bd_PCMH_sub1"/>
</dbReference>
<dbReference type="Gene3D" id="3.30.43.10">
    <property type="entry name" value="Uridine Diphospho-n-acetylenolpyruvylglucosamine Reductase, domain 2"/>
    <property type="match status" value="1"/>
</dbReference>
<gene>
    <name evidence="8" type="ORF">LG943_08910</name>
</gene>
<evidence type="ECO:0000256" key="3">
    <source>
        <dbReference type="ARBA" id="ARBA00022630"/>
    </source>
</evidence>
<dbReference type="PANTHER" id="PTHR42973:SF39">
    <property type="entry name" value="FAD-BINDING PCMH-TYPE DOMAIN-CONTAINING PROTEIN"/>
    <property type="match status" value="1"/>
</dbReference>
<dbReference type="InterPro" id="IPR006094">
    <property type="entry name" value="Oxid_FAD_bind_N"/>
</dbReference>
<dbReference type="GO" id="GO:0071949">
    <property type="term" value="F:FAD binding"/>
    <property type="evidence" value="ECO:0007669"/>
    <property type="project" value="InterPro"/>
</dbReference>
<organism evidence="8 9">
    <name type="scientific">Streptomonospora mangrovi</name>
    <dbReference type="NCBI Taxonomy" id="2883123"/>
    <lineage>
        <taxon>Bacteria</taxon>
        <taxon>Bacillati</taxon>
        <taxon>Actinomycetota</taxon>
        <taxon>Actinomycetes</taxon>
        <taxon>Streptosporangiales</taxon>
        <taxon>Nocardiopsidaceae</taxon>
        <taxon>Streptomonospora</taxon>
    </lineage>
</organism>
<dbReference type="AlphaFoldDB" id="A0A9X3NMC2"/>
<keyword evidence="9" id="KW-1185">Reference proteome</keyword>
<dbReference type="SUPFAM" id="SSF56176">
    <property type="entry name" value="FAD-binding/transporter-associated domain-like"/>
    <property type="match status" value="1"/>
</dbReference>
<dbReference type="InterPro" id="IPR036318">
    <property type="entry name" value="FAD-bd_PCMH-like_sf"/>
</dbReference>
<name>A0A9X3NMC2_9ACTN</name>
<evidence type="ECO:0000259" key="7">
    <source>
        <dbReference type="PROSITE" id="PS51387"/>
    </source>
</evidence>
<dbReference type="InterPro" id="IPR016169">
    <property type="entry name" value="FAD-bd_PCMH_sub2"/>
</dbReference>
<accession>A0A9X3NMC2</accession>
<dbReference type="Pfam" id="PF01565">
    <property type="entry name" value="FAD_binding_4"/>
    <property type="match status" value="1"/>
</dbReference>
<reference evidence="8" key="1">
    <citation type="submission" date="2021-10" db="EMBL/GenBank/DDBJ databases">
        <title>Streptomonospora sp. nov., isolated from mangrove soil.</title>
        <authorList>
            <person name="Chen X."/>
            <person name="Ge X."/>
            <person name="Liu W."/>
        </authorList>
    </citation>
    <scope>NUCLEOTIDE SEQUENCE</scope>
    <source>
        <strain evidence="8">S1-112</strain>
    </source>
</reference>
<dbReference type="Gene3D" id="3.30.465.10">
    <property type="match status" value="1"/>
</dbReference>
<comment type="cofactor">
    <cofactor evidence="1">
        <name>FAD</name>
        <dbReference type="ChEBI" id="CHEBI:57692"/>
    </cofactor>
</comment>
<evidence type="ECO:0000256" key="1">
    <source>
        <dbReference type="ARBA" id="ARBA00001974"/>
    </source>
</evidence>
<feature type="domain" description="FAD-binding PCMH-type" evidence="7">
    <location>
        <begin position="35"/>
        <end position="203"/>
    </location>
</feature>
<dbReference type="InterPro" id="IPR050416">
    <property type="entry name" value="FAD-linked_Oxidoreductase"/>
</dbReference>
<keyword evidence="3" id="KW-0285">Flavoprotein</keyword>